<gene>
    <name evidence="3" type="ORF">ECB94_02145</name>
</gene>
<proteinExistence type="inferred from homology"/>
<dbReference type="PANTHER" id="PTHR30469">
    <property type="entry name" value="MULTIDRUG RESISTANCE PROTEIN MDTA"/>
    <property type="match status" value="1"/>
</dbReference>
<reference evidence="3 4" key="1">
    <citation type="submission" date="2018-11" db="EMBL/GenBank/DDBJ databases">
        <title>Complete Genome Sequence of Vbrio mediterranei 117-T6: a Potential Pathogen Bacteria Isolated from the Conchocelis of Pyropia.</title>
        <authorList>
            <person name="Liu Q."/>
        </authorList>
    </citation>
    <scope>NUCLEOTIDE SEQUENCE [LARGE SCALE GENOMIC DNA]</scope>
    <source>
        <strain evidence="3 4">117-T6</strain>
    </source>
</reference>
<dbReference type="EMBL" id="CP033577">
    <property type="protein sequence ID" value="AYV20173.1"/>
    <property type="molecule type" value="Genomic_DNA"/>
</dbReference>
<dbReference type="PANTHER" id="PTHR30469:SF20">
    <property type="entry name" value="EFFLUX RND TRANSPORTER PERIPLASMIC ADAPTOR SUBUNIT"/>
    <property type="match status" value="1"/>
</dbReference>
<dbReference type="GO" id="GO:1990281">
    <property type="term" value="C:efflux pump complex"/>
    <property type="evidence" value="ECO:0007669"/>
    <property type="project" value="TreeGrafter"/>
</dbReference>
<sequence length="360" mass="39239">MKTINTITLCIATSIALLGCNQAKVLEQPEPKQTTLQVIRLNSLEDNSTKHFSGVVRAHDSANLAFRVPGTLSEVHVQAGDSVRKGDVIARLDPHDYQVALEELEAKMLEAKSAHKLAKAELKRVKQAIADNAIASVNLDRATSGYERSLSAVKVVNKNIQRAKDTLGYTQLVAPFDGIIASVEFDAHEQVLPGIAVATMQDNSALDVEIDVPENMIDQFSINDSGSITWYQSDTPINGYVTEIAPLPHLIKQTYTVTYILDNANQHLFSGKSVTVSSKTTVAKDSFCIPYSALVGEKQELHINVVRNNEVVSTPVELRSLDAYQACISGNVKGDDYVVVSGSFYLKDGDVADKLVLRDL</sequence>
<name>A0A3G4V5X7_9VIBR</name>
<dbReference type="InterPro" id="IPR058625">
    <property type="entry name" value="MdtA-like_BSH"/>
</dbReference>
<evidence type="ECO:0000259" key="2">
    <source>
        <dbReference type="Pfam" id="PF25917"/>
    </source>
</evidence>
<dbReference type="SUPFAM" id="SSF111369">
    <property type="entry name" value="HlyD-like secretion proteins"/>
    <property type="match status" value="1"/>
</dbReference>
<dbReference type="NCBIfam" id="TIGR01730">
    <property type="entry name" value="RND_mfp"/>
    <property type="match status" value="1"/>
</dbReference>
<organism evidence="3 4">
    <name type="scientific">Vibrio mediterranei</name>
    <dbReference type="NCBI Taxonomy" id="689"/>
    <lineage>
        <taxon>Bacteria</taxon>
        <taxon>Pseudomonadati</taxon>
        <taxon>Pseudomonadota</taxon>
        <taxon>Gammaproteobacteria</taxon>
        <taxon>Vibrionales</taxon>
        <taxon>Vibrionaceae</taxon>
        <taxon>Vibrio</taxon>
    </lineage>
</organism>
<dbReference type="Proteomes" id="UP000279760">
    <property type="component" value="Chromosome 1"/>
</dbReference>
<dbReference type="PROSITE" id="PS51257">
    <property type="entry name" value="PROKAR_LIPOPROTEIN"/>
    <property type="match status" value="1"/>
</dbReference>
<dbReference type="Gene3D" id="1.10.287.470">
    <property type="entry name" value="Helix hairpin bin"/>
    <property type="match status" value="1"/>
</dbReference>
<dbReference type="InterPro" id="IPR006143">
    <property type="entry name" value="RND_pump_MFP"/>
</dbReference>
<comment type="similarity">
    <text evidence="1">Belongs to the membrane fusion protein (MFP) (TC 8.A.1) family.</text>
</comment>
<protein>
    <submittedName>
        <fullName evidence="3">Efflux RND transporter periplasmic adaptor subunit</fullName>
    </submittedName>
</protein>
<evidence type="ECO:0000256" key="1">
    <source>
        <dbReference type="ARBA" id="ARBA00009477"/>
    </source>
</evidence>
<evidence type="ECO:0000313" key="4">
    <source>
        <dbReference type="Proteomes" id="UP000279760"/>
    </source>
</evidence>
<feature type="domain" description="Multidrug resistance protein MdtA-like barrel-sandwich hybrid" evidence="2">
    <location>
        <begin position="63"/>
        <end position="191"/>
    </location>
</feature>
<evidence type="ECO:0000313" key="3">
    <source>
        <dbReference type="EMBL" id="AYV20173.1"/>
    </source>
</evidence>
<dbReference type="Gene3D" id="2.40.50.100">
    <property type="match status" value="1"/>
</dbReference>
<dbReference type="AlphaFoldDB" id="A0A3G4V5X7"/>
<accession>A0A3G4V5X7</accession>
<dbReference type="Gene3D" id="2.40.30.170">
    <property type="match status" value="1"/>
</dbReference>
<dbReference type="Gene3D" id="2.40.420.20">
    <property type="match status" value="1"/>
</dbReference>
<dbReference type="Pfam" id="PF25917">
    <property type="entry name" value="BSH_RND"/>
    <property type="match status" value="1"/>
</dbReference>
<dbReference type="RefSeq" id="WP_124939875.1">
    <property type="nucleotide sequence ID" value="NZ_CP033577.1"/>
</dbReference>
<dbReference type="GO" id="GO:0015562">
    <property type="term" value="F:efflux transmembrane transporter activity"/>
    <property type="evidence" value="ECO:0007669"/>
    <property type="project" value="TreeGrafter"/>
</dbReference>